<organism evidence="1 2">
    <name type="scientific">Microbispora bryophytorum subsp. camponoti</name>
    <dbReference type="NCBI Taxonomy" id="1677852"/>
    <lineage>
        <taxon>Bacteria</taxon>
        <taxon>Bacillati</taxon>
        <taxon>Actinomycetota</taxon>
        <taxon>Actinomycetes</taxon>
        <taxon>Streptosporangiales</taxon>
        <taxon>Streptosporangiaceae</taxon>
        <taxon>Microbispora</taxon>
    </lineage>
</organism>
<proteinExistence type="predicted"/>
<name>A0ABR8LC77_9ACTN</name>
<dbReference type="Proteomes" id="UP000653231">
    <property type="component" value="Unassembled WGS sequence"/>
</dbReference>
<dbReference type="RefSeq" id="WP_191054328.1">
    <property type="nucleotide sequence ID" value="NZ_JACXRZ010000026.1"/>
</dbReference>
<gene>
    <name evidence="1" type="ORF">IEQ31_28430</name>
</gene>
<evidence type="ECO:0000313" key="2">
    <source>
        <dbReference type="Proteomes" id="UP000653231"/>
    </source>
</evidence>
<comment type="caution">
    <text evidence="1">The sequence shown here is derived from an EMBL/GenBank/DDBJ whole genome shotgun (WGS) entry which is preliminary data.</text>
</comment>
<dbReference type="EMBL" id="JACXRZ010000026">
    <property type="protein sequence ID" value="MBD3147090.1"/>
    <property type="molecule type" value="Genomic_DNA"/>
</dbReference>
<evidence type="ECO:0008006" key="3">
    <source>
        <dbReference type="Google" id="ProtNLM"/>
    </source>
</evidence>
<keyword evidence="2" id="KW-1185">Reference proteome</keyword>
<evidence type="ECO:0000313" key="1">
    <source>
        <dbReference type="EMBL" id="MBD3147090.1"/>
    </source>
</evidence>
<accession>A0ABR8LC77</accession>
<protein>
    <recommendedName>
        <fullName evidence="3">CdiI immunity protein domain-containing protein</fullName>
    </recommendedName>
</protein>
<reference evidence="1 2" key="1">
    <citation type="submission" date="2020-09" db="EMBL/GenBank/DDBJ databases">
        <title>Actinomycete isolated from the Camponotus japonicus Mayr.</title>
        <authorList>
            <person name="Gong X."/>
        </authorList>
    </citation>
    <scope>NUCLEOTIDE SEQUENCE [LARGE SCALE GENOMIC DNA]</scope>
    <source>
        <strain evidence="1 2">2C-HV3</strain>
    </source>
</reference>
<sequence>MEDYQRALIGRMVEHLDLYASGQTPLPKLVEDLWGLFEASDPRELEIRDSFQWLWSDLDGERELRTQPWAPAGVADDDRLASVIGELRLWATQLAASESSSRPRTPPPS</sequence>